<accession>A0AAV9N2B1</accession>
<evidence type="ECO:0000313" key="2">
    <source>
        <dbReference type="Proteomes" id="UP001358417"/>
    </source>
</evidence>
<keyword evidence="2" id="KW-1185">Reference proteome</keyword>
<evidence type="ECO:0000313" key="1">
    <source>
        <dbReference type="EMBL" id="KAK5047189.1"/>
    </source>
</evidence>
<proteinExistence type="predicted"/>
<dbReference type="Proteomes" id="UP001358417">
    <property type="component" value="Unassembled WGS sequence"/>
</dbReference>
<evidence type="ECO:0008006" key="3">
    <source>
        <dbReference type="Google" id="ProtNLM"/>
    </source>
</evidence>
<dbReference type="EMBL" id="JAVRRD010000026">
    <property type="protein sequence ID" value="KAK5047189.1"/>
    <property type="molecule type" value="Genomic_DNA"/>
</dbReference>
<dbReference type="Gene3D" id="3.60.15.10">
    <property type="entry name" value="Ribonuclease Z/Hydroxyacylglutathione hydrolase-like"/>
    <property type="match status" value="1"/>
</dbReference>
<dbReference type="InterPro" id="IPR036866">
    <property type="entry name" value="RibonucZ/Hydroxyglut_hydro"/>
</dbReference>
<organism evidence="1 2">
    <name type="scientific">Exophiala bonariae</name>
    <dbReference type="NCBI Taxonomy" id="1690606"/>
    <lineage>
        <taxon>Eukaryota</taxon>
        <taxon>Fungi</taxon>
        <taxon>Dikarya</taxon>
        <taxon>Ascomycota</taxon>
        <taxon>Pezizomycotina</taxon>
        <taxon>Eurotiomycetes</taxon>
        <taxon>Chaetothyriomycetidae</taxon>
        <taxon>Chaetothyriales</taxon>
        <taxon>Herpotrichiellaceae</taxon>
        <taxon>Exophiala</taxon>
    </lineage>
</organism>
<name>A0AAV9N2B1_9EURO</name>
<gene>
    <name evidence="1" type="ORF">LTR84_006711</name>
</gene>
<dbReference type="RefSeq" id="XP_064702751.1">
    <property type="nucleotide sequence ID" value="XM_064850269.1"/>
</dbReference>
<dbReference type="SUPFAM" id="SSF56281">
    <property type="entry name" value="Metallo-hydrolase/oxidoreductase"/>
    <property type="match status" value="1"/>
</dbReference>
<comment type="caution">
    <text evidence="1">The sequence shown here is derived from an EMBL/GenBank/DDBJ whole genome shotgun (WGS) entry which is preliminary data.</text>
</comment>
<dbReference type="AlphaFoldDB" id="A0AAV9N2B1"/>
<sequence>MASELSANVFVAPPTLMKAPDGQNAGTWPPIACTLVIGPRSAILINTPFTIANTIALADWAPEILGQKMLVAIYVSHGLGDFFSGLPTLRKRFPDVKTYCTQTTLKAMKASVEPQAFKAFSSQFPGQIDDQPSPENVAEAIPTSNELDLDGYKLKAIHVGQAAVADSTIIWQNKDYIETFSSLIETGKVKTAAELTTAMTSKYPDRFNIDALIYSSQIVFREVTLPEDLS</sequence>
<protein>
    <recommendedName>
        <fullName evidence="3">NmrA-like domain-containing protein</fullName>
    </recommendedName>
</protein>
<dbReference type="GeneID" id="89974880"/>
<reference evidence="1 2" key="1">
    <citation type="submission" date="2023-08" db="EMBL/GenBank/DDBJ databases">
        <title>Black Yeasts Isolated from many extreme environments.</title>
        <authorList>
            <person name="Coleine C."/>
            <person name="Stajich J.E."/>
            <person name="Selbmann L."/>
        </authorList>
    </citation>
    <scope>NUCLEOTIDE SEQUENCE [LARGE SCALE GENOMIC DNA]</scope>
    <source>
        <strain evidence="1 2">CCFEE 5792</strain>
    </source>
</reference>